<dbReference type="InterPro" id="IPR011453">
    <property type="entry name" value="DUF1559"/>
</dbReference>
<protein>
    <recommendedName>
        <fullName evidence="1">DUF1559 domain-containing protein</fullName>
    </recommendedName>
</protein>
<dbReference type="InterPro" id="IPR012902">
    <property type="entry name" value="N_methyl_site"/>
</dbReference>
<dbReference type="NCBIfam" id="TIGR02532">
    <property type="entry name" value="IV_pilin_GFxxxE"/>
    <property type="match status" value="1"/>
</dbReference>
<evidence type="ECO:0000313" key="2">
    <source>
        <dbReference type="EMBL" id="QDV75947.1"/>
    </source>
</evidence>
<dbReference type="AlphaFoldDB" id="A0A518KDT0"/>
<dbReference type="Proteomes" id="UP000316426">
    <property type="component" value="Chromosome"/>
</dbReference>
<evidence type="ECO:0000259" key="1">
    <source>
        <dbReference type="Pfam" id="PF07596"/>
    </source>
</evidence>
<gene>
    <name evidence="2" type="ORF">Spa11_41700</name>
</gene>
<name>A0A518KDT0_9BACT</name>
<feature type="domain" description="DUF1559" evidence="1">
    <location>
        <begin position="44"/>
        <end position="368"/>
    </location>
</feature>
<reference evidence="2 3" key="1">
    <citation type="submission" date="2019-02" db="EMBL/GenBank/DDBJ databases">
        <title>Deep-cultivation of Planctomycetes and their phenomic and genomic characterization uncovers novel biology.</title>
        <authorList>
            <person name="Wiegand S."/>
            <person name="Jogler M."/>
            <person name="Boedeker C."/>
            <person name="Pinto D."/>
            <person name="Vollmers J."/>
            <person name="Rivas-Marin E."/>
            <person name="Kohn T."/>
            <person name="Peeters S.H."/>
            <person name="Heuer A."/>
            <person name="Rast P."/>
            <person name="Oberbeckmann S."/>
            <person name="Bunk B."/>
            <person name="Jeske O."/>
            <person name="Meyerdierks A."/>
            <person name="Storesund J.E."/>
            <person name="Kallscheuer N."/>
            <person name="Luecker S."/>
            <person name="Lage O.M."/>
            <person name="Pohl T."/>
            <person name="Merkel B.J."/>
            <person name="Hornburger P."/>
            <person name="Mueller R.-W."/>
            <person name="Bruemmer F."/>
            <person name="Labrenz M."/>
            <person name="Spormann A.M."/>
            <person name="Op den Camp H."/>
            <person name="Overmann J."/>
            <person name="Amann R."/>
            <person name="Jetten M.S.M."/>
            <person name="Mascher T."/>
            <person name="Medema M.H."/>
            <person name="Devos D.P."/>
            <person name="Kaster A.-K."/>
            <person name="Ovreas L."/>
            <person name="Rohde M."/>
            <person name="Galperin M.Y."/>
            <person name="Jogler C."/>
        </authorList>
    </citation>
    <scope>NUCLEOTIDE SEQUENCE [LARGE SCALE GENOMIC DNA]</scope>
    <source>
        <strain evidence="2 3">Spa11</strain>
    </source>
</reference>
<dbReference type="PANTHER" id="PTHR30093:SF2">
    <property type="entry name" value="TYPE II SECRETION SYSTEM PROTEIN H"/>
    <property type="match status" value="1"/>
</dbReference>
<evidence type="ECO:0000313" key="3">
    <source>
        <dbReference type="Proteomes" id="UP000316426"/>
    </source>
</evidence>
<dbReference type="Gene3D" id="3.30.700.10">
    <property type="entry name" value="Glycoprotein, Type 4 Pilin"/>
    <property type="match status" value="1"/>
</dbReference>
<dbReference type="PANTHER" id="PTHR30093">
    <property type="entry name" value="GENERAL SECRETION PATHWAY PROTEIN G"/>
    <property type="match status" value="1"/>
</dbReference>
<dbReference type="RefSeq" id="WP_145117083.1">
    <property type="nucleotide sequence ID" value="NZ_CP036349.1"/>
</dbReference>
<sequence length="395" mass="42429">MFSSRPTSFRSSRRQPSSGFTLVELLVVIAIIGILVALLLPAVQAAREAARRMTCQNQLKQLSLAALNHESARGGLPAISNFGSDAPTGGRFGNGFVYRTNNSSYPGAGDLYSMFVPMLPYMEEQSLYDRFDLTLGVDEQPGETGVATDPIGPQTVQIATMLCPSDQSQGRFFQNAALNNNKRFGKSNYAGYVSPIHIECLRWYPGAIAERPMKLAKITDGTARTVIFAEIRTLESEIDERGAWAIGLAGTALLAVDQHQQVAGVATYSCPDALDGSRKMQVYSPEEQRAGASNANTPNSVPGGIYQYDSVRAASCPTQVQTEAAAQKMPCGYDGSGGFVSPRSNHVGGVNTSQVDGSVRWFGDDVDPYLFARAVSINDSEGDQEGEFGVPQANR</sequence>
<dbReference type="Pfam" id="PF07963">
    <property type="entry name" value="N_methyl"/>
    <property type="match status" value="1"/>
</dbReference>
<accession>A0A518KDT0</accession>
<dbReference type="KEGG" id="bmei:Spa11_41700"/>
<dbReference type="PROSITE" id="PS00409">
    <property type="entry name" value="PROKAR_NTER_METHYL"/>
    <property type="match status" value="1"/>
</dbReference>
<dbReference type="InterPro" id="IPR045584">
    <property type="entry name" value="Pilin-like"/>
</dbReference>
<organism evidence="2 3">
    <name type="scientific">Botrimarina mediterranea</name>
    <dbReference type="NCBI Taxonomy" id="2528022"/>
    <lineage>
        <taxon>Bacteria</taxon>
        <taxon>Pseudomonadati</taxon>
        <taxon>Planctomycetota</taxon>
        <taxon>Planctomycetia</taxon>
        <taxon>Pirellulales</taxon>
        <taxon>Lacipirellulaceae</taxon>
        <taxon>Botrimarina</taxon>
    </lineage>
</organism>
<dbReference type="Pfam" id="PF07596">
    <property type="entry name" value="SBP_bac_10"/>
    <property type="match status" value="1"/>
</dbReference>
<dbReference type="EMBL" id="CP036349">
    <property type="protein sequence ID" value="QDV75947.1"/>
    <property type="molecule type" value="Genomic_DNA"/>
</dbReference>
<dbReference type="SUPFAM" id="SSF54523">
    <property type="entry name" value="Pili subunits"/>
    <property type="match status" value="1"/>
</dbReference>
<proteinExistence type="predicted"/>
<keyword evidence="3" id="KW-1185">Reference proteome</keyword>